<reference evidence="2 3" key="1">
    <citation type="submission" date="2012-08" db="EMBL/GenBank/DDBJ databases">
        <authorList>
            <person name="Gan P.H.P."/>
            <person name="Ikeda K."/>
            <person name="Irieda H."/>
            <person name="Narusaka M."/>
            <person name="O'Connell R.J."/>
            <person name="Narusaka Y."/>
            <person name="Takano Y."/>
            <person name="Kubo Y."/>
            <person name="Shirasu K."/>
        </authorList>
    </citation>
    <scope>NUCLEOTIDE SEQUENCE [LARGE SCALE GENOMIC DNA]</scope>
    <source>
        <strain evidence="2 3">Nara gc5</strain>
    </source>
</reference>
<organism evidence="2 3">
    <name type="scientific">Colletotrichum fructicola (strain Nara gc5)</name>
    <name type="common">Anthracnose fungus</name>
    <name type="synonym">Colletotrichum gloeosporioides (strain Nara gc5)</name>
    <dbReference type="NCBI Taxonomy" id="1213859"/>
    <lineage>
        <taxon>Eukaryota</taxon>
        <taxon>Fungi</taxon>
        <taxon>Dikarya</taxon>
        <taxon>Ascomycota</taxon>
        <taxon>Pezizomycotina</taxon>
        <taxon>Sordariomycetes</taxon>
        <taxon>Hypocreomycetidae</taxon>
        <taxon>Glomerellales</taxon>
        <taxon>Glomerellaceae</taxon>
        <taxon>Colletotrichum</taxon>
        <taxon>Colletotrichum gloeosporioides species complex</taxon>
    </lineage>
</organism>
<dbReference type="EMBL" id="ANPB02000011">
    <property type="protein sequence ID" value="KAF4473965.1"/>
    <property type="molecule type" value="Genomic_DNA"/>
</dbReference>
<dbReference type="InParanoid" id="A0A7J6IER0"/>
<proteinExistence type="predicted"/>
<sequence length="101" mass="11166">MAQFNQQSPEQAHAKASRKSASSSSRPPMVVRIPHEVTPEIVRPKLLVLEPPYEGPNVHEVGVKAVGRFMPVSHSLNCTKKSSEGNGQRGPDLWPLWSWVS</sequence>
<feature type="compositionally biased region" description="Polar residues" evidence="1">
    <location>
        <begin position="1"/>
        <end position="10"/>
    </location>
</feature>
<comment type="caution">
    <text evidence="2">The sequence shown here is derived from an EMBL/GenBank/DDBJ whole genome shotgun (WGS) entry which is preliminary data.</text>
</comment>
<feature type="region of interest" description="Disordered" evidence="1">
    <location>
        <begin position="1"/>
        <end position="32"/>
    </location>
</feature>
<dbReference type="RefSeq" id="XP_031883863.1">
    <property type="nucleotide sequence ID" value="XM_032037087.1"/>
</dbReference>
<accession>A0A7J6IER0</accession>
<dbReference type="OrthoDB" id="10282433at2759"/>
<keyword evidence="3" id="KW-1185">Reference proteome</keyword>
<evidence type="ECO:0000313" key="3">
    <source>
        <dbReference type="Proteomes" id="UP000011096"/>
    </source>
</evidence>
<dbReference type="Proteomes" id="UP000011096">
    <property type="component" value="Unassembled WGS sequence"/>
</dbReference>
<name>A0A7J6IER0_COLFN</name>
<gene>
    <name evidence="2" type="ORF">CGGC5_v016518</name>
</gene>
<dbReference type="GeneID" id="43621068"/>
<protein>
    <submittedName>
        <fullName evidence="2">Uncharacterized protein</fullName>
    </submittedName>
</protein>
<reference evidence="2 3" key="2">
    <citation type="submission" date="2020-04" db="EMBL/GenBank/DDBJ databases">
        <title>Genome sequencing and assembly of multiple isolates from the Colletotrichum gloeosporioides species complex.</title>
        <authorList>
            <person name="Gan P."/>
            <person name="Shirasu K."/>
        </authorList>
    </citation>
    <scope>NUCLEOTIDE SEQUENCE [LARGE SCALE GENOMIC DNA]</scope>
    <source>
        <strain evidence="2 3">Nara gc5</strain>
    </source>
</reference>
<dbReference type="AlphaFoldDB" id="A0A7J6IER0"/>
<evidence type="ECO:0000313" key="2">
    <source>
        <dbReference type="EMBL" id="KAF4473965.1"/>
    </source>
</evidence>
<evidence type="ECO:0000256" key="1">
    <source>
        <dbReference type="SAM" id="MobiDB-lite"/>
    </source>
</evidence>